<keyword evidence="2" id="KW-0732">Signal</keyword>
<evidence type="ECO:0000313" key="4">
    <source>
        <dbReference type="Proteomes" id="UP000053557"/>
    </source>
</evidence>
<feature type="signal peptide" evidence="2">
    <location>
        <begin position="1"/>
        <end position="27"/>
    </location>
</feature>
<evidence type="ECO:0000256" key="2">
    <source>
        <dbReference type="SAM" id="SignalP"/>
    </source>
</evidence>
<proteinExistence type="predicted"/>
<accession>A0A124IVV1</accession>
<feature type="region of interest" description="Disordered" evidence="1">
    <location>
        <begin position="33"/>
        <end position="73"/>
    </location>
</feature>
<dbReference type="EMBL" id="LPVJ01000052">
    <property type="protein sequence ID" value="KUO95389.1"/>
    <property type="molecule type" value="Genomic_DNA"/>
</dbReference>
<dbReference type="AlphaFoldDB" id="A0A124IVV1"/>
<comment type="caution">
    <text evidence="3">The sequence shown here is derived from an EMBL/GenBank/DDBJ whole genome shotgun (WGS) entry which is preliminary data.</text>
</comment>
<name>A0A124IVV1_9BACL</name>
<gene>
    <name evidence="3" type="ORF">ATW55_11080</name>
</gene>
<organism evidence="3 4">
    <name type="scientific">Ferroacidibacillus organovorans</name>
    <dbReference type="NCBI Taxonomy" id="1765683"/>
    <lineage>
        <taxon>Bacteria</taxon>
        <taxon>Bacillati</taxon>
        <taxon>Bacillota</taxon>
        <taxon>Bacilli</taxon>
        <taxon>Bacillales</taxon>
        <taxon>Alicyclobacillaceae</taxon>
        <taxon>Ferroacidibacillus</taxon>
    </lineage>
</organism>
<feature type="compositionally biased region" description="Basic and acidic residues" evidence="1">
    <location>
        <begin position="64"/>
        <end position="73"/>
    </location>
</feature>
<evidence type="ECO:0000313" key="3">
    <source>
        <dbReference type="EMBL" id="KUO95389.1"/>
    </source>
</evidence>
<feature type="chain" id="PRO_5007174581" evidence="2">
    <location>
        <begin position="28"/>
        <end position="73"/>
    </location>
</feature>
<reference evidence="3 4" key="1">
    <citation type="submission" date="2015-12" db="EMBL/GenBank/DDBJ databases">
        <title>Draft genome sequence of Acidibacillus ferrooxidans ITV001, isolated from a chalcopyrite acid mine drainage site in Brazil.</title>
        <authorList>
            <person name="Dall'Agnol H."/>
            <person name="Nancucheo I."/>
            <person name="Johnson B."/>
            <person name="Oliveira R."/>
            <person name="Leite L."/>
            <person name="Pylro V."/>
            <person name="Nunes G.L."/>
            <person name="Tzotzos G."/>
            <person name="Fernandes G.R."/>
            <person name="Dutra J."/>
            <person name="Orellana S.C."/>
            <person name="Oliveira G."/>
        </authorList>
    </citation>
    <scope>NUCLEOTIDE SEQUENCE [LARGE SCALE GENOMIC DNA]</scope>
    <source>
        <strain evidence="4">ITV01</strain>
    </source>
</reference>
<protein>
    <submittedName>
        <fullName evidence="3">Uncharacterized protein</fullName>
    </submittedName>
</protein>
<feature type="compositionally biased region" description="Polar residues" evidence="1">
    <location>
        <begin position="42"/>
        <end position="63"/>
    </location>
</feature>
<sequence>MIVMNKIVLSLSTIAVAVVFNVAPAFANVLHSSGRSGKPTAMGSNAGSIQGQSHRSATGTNSKLTHDGWRTAL</sequence>
<evidence type="ECO:0000256" key="1">
    <source>
        <dbReference type="SAM" id="MobiDB-lite"/>
    </source>
</evidence>
<keyword evidence="4" id="KW-1185">Reference proteome</keyword>
<dbReference type="Proteomes" id="UP000053557">
    <property type="component" value="Unassembled WGS sequence"/>
</dbReference>